<feature type="region of interest" description="Disordered" evidence="1">
    <location>
        <begin position="1"/>
        <end position="24"/>
    </location>
</feature>
<proteinExistence type="predicted"/>
<feature type="non-terminal residue" evidence="2">
    <location>
        <position position="1"/>
    </location>
</feature>
<dbReference type="Proteomes" id="UP000518266">
    <property type="component" value="Unassembled WGS sequence"/>
</dbReference>
<evidence type="ECO:0000313" key="3">
    <source>
        <dbReference type="Proteomes" id="UP000518266"/>
    </source>
</evidence>
<sequence length="91" mass="9881">MVRGTSPSRPADSPESRSAPSCCKARSPRSLVAAFRSYHALARGSAGSGALPDRGRSLLLRHLQSHHCTRPPVCVCSHHVRCSSFHHRLDV</sequence>
<evidence type="ECO:0000256" key="1">
    <source>
        <dbReference type="SAM" id="MobiDB-lite"/>
    </source>
</evidence>
<reference evidence="2 3" key="1">
    <citation type="submission" date="2020-03" db="EMBL/GenBank/DDBJ databases">
        <title>Dissostichus mawsoni Genome sequencing and assembly.</title>
        <authorList>
            <person name="Park H."/>
        </authorList>
    </citation>
    <scope>NUCLEOTIDE SEQUENCE [LARGE SCALE GENOMIC DNA]</scope>
    <source>
        <strain evidence="2">DM0001</strain>
        <tissue evidence="2">Muscle</tissue>
    </source>
</reference>
<name>A0A7J5YMH3_DISMA</name>
<keyword evidence="3" id="KW-1185">Reference proteome</keyword>
<evidence type="ECO:0000313" key="2">
    <source>
        <dbReference type="EMBL" id="KAF3850201.1"/>
    </source>
</evidence>
<protein>
    <submittedName>
        <fullName evidence="2">Uncharacterized protein</fullName>
    </submittedName>
</protein>
<dbReference type="AlphaFoldDB" id="A0A7J5YMH3"/>
<organism evidence="2 3">
    <name type="scientific">Dissostichus mawsoni</name>
    <name type="common">Antarctic cod</name>
    <dbReference type="NCBI Taxonomy" id="36200"/>
    <lineage>
        <taxon>Eukaryota</taxon>
        <taxon>Metazoa</taxon>
        <taxon>Chordata</taxon>
        <taxon>Craniata</taxon>
        <taxon>Vertebrata</taxon>
        <taxon>Euteleostomi</taxon>
        <taxon>Actinopterygii</taxon>
        <taxon>Neopterygii</taxon>
        <taxon>Teleostei</taxon>
        <taxon>Neoteleostei</taxon>
        <taxon>Acanthomorphata</taxon>
        <taxon>Eupercaria</taxon>
        <taxon>Perciformes</taxon>
        <taxon>Notothenioidei</taxon>
        <taxon>Nototheniidae</taxon>
        <taxon>Dissostichus</taxon>
    </lineage>
</organism>
<comment type="caution">
    <text evidence="2">The sequence shown here is derived from an EMBL/GenBank/DDBJ whole genome shotgun (WGS) entry which is preliminary data.</text>
</comment>
<gene>
    <name evidence="2" type="ORF">F7725_019920</name>
</gene>
<dbReference type="EMBL" id="JAAKFY010000011">
    <property type="protein sequence ID" value="KAF3850201.1"/>
    <property type="molecule type" value="Genomic_DNA"/>
</dbReference>
<accession>A0A7J5YMH3</accession>